<accession>A0ABY0IEV2</accession>
<keyword evidence="3" id="KW-1185">Reference proteome</keyword>
<dbReference type="PROSITE" id="PS51782">
    <property type="entry name" value="LYSM"/>
    <property type="match status" value="3"/>
</dbReference>
<dbReference type="Gene3D" id="1.10.530.10">
    <property type="match status" value="1"/>
</dbReference>
<evidence type="ECO:0000313" key="3">
    <source>
        <dbReference type="Proteomes" id="UP000443582"/>
    </source>
</evidence>
<dbReference type="PANTHER" id="PTHR33734:SF22">
    <property type="entry name" value="MEMBRANE-BOUND LYTIC MUREIN TRANSGLYCOSYLASE D"/>
    <property type="match status" value="1"/>
</dbReference>
<dbReference type="EMBL" id="QDKL01000002">
    <property type="protein sequence ID" value="RZF21486.1"/>
    <property type="molecule type" value="Genomic_DNA"/>
</dbReference>
<name>A0ABY0IEV2_9BACT</name>
<dbReference type="InterPro" id="IPR008258">
    <property type="entry name" value="Transglycosylase_SLT_dom_1"/>
</dbReference>
<dbReference type="SMART" id="SM00257">
    <property type="entry name" value="LysM"/>
    <property type="match status" value="3"/>
</dbReference>
<evidence type="ECO:0000259" key="1">
    <source>
        <dbReference type="PROSITE" id="PS51782"/>
    </source>
</evidence>
<gene>
    <name evidence="2" type="ORF">DAY19_07300</name>
</gene>
<dbReference type="Proteomes" id="UP000443582">
    <property type="component" value="Unassembled WGS sequence"/>
</dbReference>
<protein>
    <submittedName>
        <fullName evidence="2">LysM peptidoglycan-binding domain-containing protein</fullName>
    </submittedName>
</protein>
<reference evidence="3" key="1">
    <citation type="journal article" date="2019" name="Int. J. Syst. Evol. Microbiol.">
        <title>Halobacteriovorax valvorus sp. nov., a novel prokaryotic predator isolated from coastal seawater of China.</title>
        <authorList>
            <person name="Chen M.-X."/>
        </authorList>
    </citation>
    <scope>NUCLEOTIDE SEQUENCE [LARGE SCALE GENOMIC DNA]</scope>
    <source>
        <strain evidence="3">BL9</strain>
    </source>
</reference>
<dbReference type="PANTHER" id="PTHR33734">
    <property type="entry name" value="LYSM DOMAIN-CONTAINING GPI-ANCHORED PROTEIN 2"/>
    <property type="match status" value="1"/>
</dbReference>
<dbReference type="Pfam" id="PF01464">
    <property type="entry name" value="SLT"/>
    <property type="match status" value="1"/>
</dbReference>
<proteinExistence type="predicted"/>
<dbReference type="RefSeq" id="WP_115360918.1">
    <property type="nucleotide sequence ID" value="NZ_QDKL01000002.1"/>
</dbReference>
<dbReference type="Pfam" id="PF01476">
    <property type="entry name" value="LysM"/>
    <property type="match status" value="3"/>
</dbReference>
<dbReference type="InterPro" id="IPR018392">
    <property type="entry name" value="LysM"/>
</dbReference>
<dbReference type="InterPro" id="IPR036779">
    <property type="entry name" value="LysM_dom_sf"/>
</dbReference>
<feature type="domain" description="LysM" evidence="1">
    <location>
        <begin position="381"/>
        <end position="424"/>
    </location>
</feature>
<dbReference type="InterPro" id="IPR023346">
    <property type="entry name" value="Lysozyme-like_dom_sf"/>
</dbReference>
<dbReference type="PROSITE" id="PS51257">
    <property type="entry name" value="PROKAR_LIPOPROTEIN"/>
    <property type="match status" value="1"/>
</dbReference>
<dbReference type="SUPFAM" id="SSF54106">
    <property type="entry name" value="LysM domain"/>
    <property type="match status" value="3"/>
</dbReference>
<evidence type="ECO:0000313" key="2">
    <source>
        <dbReference type="EMBL" id="RZF21486.1"/>
    </source>
</evidence>
<feature type="domain" description="LysM" evidence="1">
    <location>
        <begin position="431"/>
        <end position="474"/>
    </location>
</feature>
<dbReference type="Gene3D" id="3.10.350.10">
    <property type="entry name" value="LysM domain"/>
    <property type="match status" value="3"/>
</dbReference>
<feature type="domain" description="LysM" evidence="1">
    <location>
        <begin position="326"/>
        <end position="369"/>
    </location>
</feature>
<comment type="caution">
    <text evidence="2">The sequence shown here is derived from an EMBL/GenBank/DDBJ whole genome shotgun (WGS) entry which is preliminary data.</text>
</comment>
<organism evidence="2 3">
    <name type="scientific">Halobacteriovorax vibrionivorans</name>
    <dbReference type="NCBI Taxonomy" id="2152716"/>
    <lineage>
        <taxon>Bacteria</taxon>
        <taxon>Pseudomonadati</taxon>
        <taxon>Bdellovibrionota</taxon>
        <taxon>Bacteriovoracia</taxon>
        <taxon>Bacteriovoracales</taxon>
        <taxon>Halobacteriovoraceae</taxon>
        <taxon>Halobacteriovorax</taxon>
    </lineage>
</organism>
<sequence length="474" mass="55656">MKTKMSKSINTLIILSTLSIIISCGQSPKRVESNDINNGSNTISYEYDDDIRHEMELYQNKHVKKWITYFASKDRERFQRFIERGMYYKEVIQTVLEEEELPYQLYYLPLIESGFNQRALSHAGAVGPWQFIKGTGRRYGLAVNRVVDERHDPIHSTEAATKYLKDLYNVFNSWELAIAAYNCGEIRVLRAIMKGRTRNFWELVDRKLLPRETRNYVPKFLAAAYVGENLEEFGFDTNAIAEVEKYPDLKLIEVPGGVRLAEVAKHFEVDRKELERINPALKYKRTPNWIRSYAVWLPRNDYTNVEEIQKKLSSNRQWGKLNSFPTRYKVRRGDSLIRIARKYKISLKRLKRINGIKGSRIYPGQKLTLRLDEYKGVVGKKVYFVKKNDFLGKIARRHGLSVSYLRRLNGLYSNRIYIGQKLDVTKGVRTFRYRVKRGDSLSRIARLYNTTAREIRRRNSLSSNNLFIGQMLRI</sequence>
<dbReference type="SUPFAM" id="SSF53955">
    <property type="entry name" value="Lysozyme-like"/>
    <property type="match status" value="1"/>
</dbReference>
<dbReference type="CDD" id="cd00118">
    <property type="entry name" value="LysM"/>
    <property type="match status" value="3"/>
</dbReference>
<dbReference type="CDD" id="cd16894">
    <property type="entry name" value="MltD-like"/>
    <property type="match status" value="1"/>
</dbReference>